<sequence>MLQPMEPKTVKLAVTGKRTRALMIVYPETLSYRVVDCSRRLFCRIHVSKNCPPYCPIVVAAKDFVSGRREPKAEVTLLE</sequence>
<dbReference type="AlphaFoldDB" id="A0A075WG59"/>
<dbReference type="GeneID" id="24796127"/>
<organism evidence="1 2">
    <name type="scientific">Archaeoglobus fulgidus DSM 8774</name>
    <dbReference type="NCBI Taxonomy" id="1344584"/>
    <lineage>
        <taxon>Archaea</taxon>
        <taxon>Methanobacteriati</taxon>
        <taxon>Methanobacteriota</taxon>
        <taxon>Archaeoglobi</taxon>
        <taxon>Archaeoglobales</taxon>
        <taxon>Archaeoglobaceae</taxon>
        <taxon>Archaeoglobus</taxon>
    </lineage>
</organism>
<dbReference type="Proteomes" id="UP000028501">
    <property type="component" value="Chromosome"/>
</dbReference>
<dbReference type="HOGENOM" id="CLU_2712586_0_0_2"/>
<protein>
    <submittedName>
        <fullName evidence="1">Uncharacterized protein</fullName>
    </submittedName>
</protein>
<reference evidence="1 2" key="1">
    <citation type="submission" date="2013-07" db="EMBL/GenBank/DDBJ databases">
        <title>Genome of Archaeoglobus fulgidus.</title>
        <authorList>
            <person name="Fiebig A."/>
            <person name="Birkeland N.-K."/>
        </authorList>
    </citation>
    <scope>NUCLEOTIDE SEQUENCE [LARGE SCALE GENOMIC DNA]</scope>
    <source>
        <strain evidence="1 2">DSM 8774</strain>
    </source>
</reference>
<name>A0A075WG59_ARCFL</name>
<dbReference type="EMBL" id="CP006577">
    <property type="protein sequence ID" value="AIG99370.1"/>
    <property type="molecule type" value="Genomic_DNA"/>
</dbReference>
<dbReference type="KEGG" id="afg:AFULGI_00026660"/>
<accession>A0A075WG59</accession>
<evidence type="ECO:0000313" key="2">
    <source>
        <dbReference type="Proteomes" id="UP000028501"/>
    </source>
</evidence>
<gene>
    <name evidence="1" type="ORF">AFULGI_00026660</name>
</gene>
<dbReference type="RefSeq" id="WP_048096403.1">
    <property type="nucleotide sequence ID" value="NZ_CP006577.1"/>
</dbReference>
<evidence type="ECO:0000313" key="1">
    <source>
        <dbReference type="EMBL" id="AIG99370.1"/>
    </source>
</evidence>
<proteinExistence type="predicted"/>